<sequence length="14" mass="1692">MVYPLSTTLMNQYM</sequence>
<comment type="caution">
    <text evidence="1">The sequence shown here is derived from an EMBL/GenBank/DDBJ whole genome shotgun (WGS) entry which is preliminary data.</text>
</comment>
<dbReference type="Proteomes" id="UP000032142">
    <property type="component" value="Unassembled WGS sequence"/>
</dbReference>
<organism evidence="1 2">
    <name type="scientific">Gossypium arboreum</name>
    <name type="common">Tree cotton</name>
    <name type="synonym">Gossypium nanking</name>
    <dbReference type="NCBI Taxonomy" id="29729"/>
    <lineage>
        <taxon>Eukaryota</taxon>
        <taxon>Viridiplantae</taxon>
        <taxon>Streptophyta</taxon>
        <taxon>Embryophyta</taxon>
        <taxon>Tracheophyta</taxon>
        <taxon>Spermatophyta</taxon>
        <taxon>Magnoliopsida</taxon>
        <taxon>eudicotyledons</taxon>
        <taxon>Gunneridae</taxon>
        <taxon>Pentapetalae</taxon>
        <taxon>rosids</taxon>
        <taxon>malvids</taxon>
        <taxon>Malvales</taxon>
        <taxon>Malvaceae</taxon>
        <taxon>Malvoideae</taxon>
        <taxon>Gossypium</taxon>
    </lineage>
</organism>
<name>A0A0B0MXR1_GOSAR</name>
<evidence type="ECO:0000313" key="2">
    <source>
        <dbReference type="Proteomes" id="UP000032142"/>
    </source>
</evidence>
<proteinExistence type="predicted"/>
<accession>A0A0B0MXR1</accession>
<evidence type="ECO:0000313" key="1">
    <source>
        <dbReference type="EMBL" id="KHG06873.1"/>
    </source>
</evidence>
<gene>
    <name evidence="1" type="ORF">F383_33600</name>
</gene>
<dbReference type="EMBL" id="JRRC01461805">
    <property type="protein sequence ID" value="KHG06873.1"/>
    <property type="molecule type" value="Genomic_DNA"/>
</dbReference>
<reference evidence="2" key="1">
    <citation type="submission" date="2014-09" db="EMBL/GenBank/DDBJ databases">
        <authorList>
            <person name="Mudge J."/>
            <person name="Ramaraj T."/>
            <person name="Lindquist I.E."/>
            <person name="Bharti A.K."/>
            <person name="Sundararajan A."/>
            <person name="Cameron C.T."/>
            <person name="Woodward J.E."/>
            <person name="May G.D."/>
            <person name="Brubaker C."/>
            <person name="Broadhvest J."/>
            <person name="Wilkins T.A."/>
        </authorList>
    </citation>
    <scope>NUCLEOTIDE SEQUENCE</scope>
    <source>
        <strain evidence="2">cv. AKA8401</strain>
    </source>
</reference>
<keyword evidence="2" id="KW-1185">Reference proteome</keyword>
<protein>
    <submittedName>
        <fullName evidence="1">Uncharacterized protein</fullName>
    </submittedName>
</protein>